<dbReference type="Proteomes" id="UP001168823">
    <property type="component" value="Unassembled WGS sequence"/>
</dbReference>
<keyword evidence="3" id="KW-1185">Reference proteome</keyword>
<gene>
    <name evidence="2" type="ORF">Q2100_12475</name>
</gene>
<feature type="compositionally biased region" description="Basic residues" evidence="1">
    <location>
        <begin position="99"/>
        <end position="110"/>
    </location>
</feature>
<feature type="compositionally biased region" description="Basic and acidic residues" evidence="1">
    <location>
        <begin position="111"/>
        <end position="128"/>
    </location>
</feature>
<reference evidence="2" key="1">
    <citation type="submission" date="2023-07" db="EMBL/GenBank/DDBJ databases">
        <title>Mycolicibacterium sp. nov., a novel bacterial species.</title>
        <authorList>
            <person name="Cao Y."/>
        </authorList>
    </citation>
    <scope>NUCLEOTIDE SEQUENCE</scope>
    <source>
        <strain evidence="2">KC 300</strain>
    </source>
</reference>
<name>A0ABT8UFK1_9MYCO</name>
<proteinExistence type="predicted"/>
<accession>A0ABT8UFK1</accession>
<dbReference type="RefSeq" id="WP_302914303.1">
    <property type="nucleotide sequence ID" value="NZ_JAUMSQ010000074.1"/>
</dbReference>
<comment type="caution">
    <text evidence="2">The sequence shown here is derived from an EMBL/GenBank/DDBJ whole genome shotgun (WGS) entry which is preliminary data.</text>
</comment>
<feature type="region of interest" description="Disordered" evidence="1">
    <location>
        <begin position="99"/>
        <end position="128"/>
    </location>
</feature>
<evidence type="ECO:0000256" key="1">
    <source>
        <dbReference type="SAM" id="MobiDB-lite"/>
    </source>
</evidence>
<dbReference type="EMBL" id="JAUMSQ010000074">
    <property type="protein sequence ID" value="MDO3636563.1"/>
    <property type="molecule type" value="Genomic_DNA"/>
</dbReference>
<evidence type="ECO:0000313" key="3">
    <source>
        <dbReference type="Proteomes" id="UP001168823"/>
    </source>
</evidence>
<evidence type="ECO:0000313" key="2">
    <source>
        <dbReference type="EMBL" id="MDO3636563.1"/>
    </source>
</evidence>
<sequence length="128" mass="14626">MLDGANTNGQWYFCRLCRLHAAVSLGATGAAKRQRGGHEMTSITIRSEEPDEVDDTVEFPLVAAMPVLITEQQVRFATAAAEVAVSRRRPWSWLATMRTPRKPHRRHRPSRRADYMEHAAMSREMHRL</sequence>
<protein>
    <submittedName>
        <fullName evidence="2">Uncharacterized protein</fullName>
    </submittedName>
</protein>
<organism evidence="2 3">
    <name type="scientific">Mycolicibacterium arseniciresistens</name>
    <dbReference type="NCBI Taxonomy" id="3062257"/>
    <lineage>
        <taxon>Bacteria</taxon>
        <taxon>Bacillati</taxon>
        <taxon>Actinomycetota</taxon>
        <taxon>Actinomycetes</taxon>
        <taxon>Mycobacteriales</taxon>
        <taxon>Mycobacteriaceae</taxon>
        <taxon>Mycolicibacterium</taxon>
    </lineage>
</organism>